<keyword evidence="6" id="KW-1185">Reference proteome</keyword>
<dbReference type="HOGENOM" id="CLU_005067_0_0_1"/>
<feature type="domain" description="SCD" evidence="3">
    <location>
        <begin position="221"/>
        <end position="306"/>
    </location>
</feature>
<proteinExistence type="inferred from homology"/>
<dbReference type="STRING" id="7244.B4MD80"/>
<dbReference type="PANTHER" id="PTHR11199:SF0">
    <property type="entry name" value="LD34181P-RELATED"/>
    <property type="match status" value="1"/>
</dbReference>
<dbReference type="Proteomes" id="UP000008792">
    <property type="component" value="Unassembled WGS sequence"/>
</dbReference>
<dbReference type="AlphaFoldDB" id="B4MD80"/>
<evidence type="ECO:0000313" key="6">
    <source>
        <dbReference type="Proteomes" id="UP000008792"/>
    </source>
</evidence>
<sequence length="962" mass="109682">MSNIEEEIETATEAAEEIELINIPDSSEESNSNKNLEDDFEMTSSDEELETSLLQLVRNKNQNMEDICSEWIQLYVTKPEAALIKFMQFVLEASGSGYQIPEDSNLPLKNAKILNAANGQFENKSPRYPLRMRASPALTMDVTHFVQQLLHAVISTAIILDNCFLRHISGFLVVASDSDVLPLRHTSTLIALKMMTTLSDLMTLQQDKLRTLWMQMFDEVFLKRRRDEVEDIRLLCITECGLWLHKFPQCYINPMQAQHLFEALQDSSRKVCESSLRALINLQKKPKLRLNCLQLGYKFRTTLLNLSMRSESELSEMAIQLLVRYHRAMPQLLDVQMIEIIEQLVFATKRGVAQASAELLHHRFQQAATERERVQALVQFFMKFEGQEHAAYLVDSFYGRSQIVLDWSTMVDMLLKPENLTSQQTSVIIEILTIGVKQAVTGEMPPGRSTNTLLRQPMPDANKQASEIILPALATLLRQYRIDYVDIKNLLELPPHMTCSQAQAQELIELIKSLMFKHSNFAVLQKSATALEQLFRQCSALIPNYRKDLLEKAVVNYMKAESAWQQAIISSQHARFKVCNKRLLVALRLISALYERFDLHEYQLTDTVLASLKRAIRDENKAPEVSLPDEAVRLCLEIYYVAICWDLKRVQEAVSAGKYVDEDCLMLGDHLEEFFLAAFHIIEYSSDTSISCEAFVSTCDLLVLFADTLRRSGNNALRSLEYKSSTCELQTLEKFVLRYVFNGDGSVAKTSDGQMLATLQSKRRVLAGFCKLAFNNIIPVLRASAVFQYYEQFHASFGDILHATLERCMSINMINFGMALMHTCLMVYKRIRADHASPAQAADSAQFTKLINMARLFGDLLSQNLIKSRPAVLILHRAGIRYATEWSTDPTEVPGNLLYLKVLRQFVPQLLAEDMLDVLNYLDGTSSRERRTSCATGWEPLLAYRNSLESALNQSCRRELDM</sequence>
<evidence type="ECO:0000256" key="2">
    <source>
        <dbReference type="SAM" id="MobiDB-lite"/>
    </source>
</evidence>
<dbReference type="InParanoid" id="B4MD80"/>
<dbReference type="OrthoDB" id="498590at2759"/>
<protein>
    <submittedName>
        <fullName evidence="5">Uncharacterized protein, isoform B</fullName>
    </submittedName>
    <submittedName>
        <fullName evidence="4">Uncharacterized protein, isoform C</fullName>
    </submittedName>
</protein>
<dbReference type="FunCoup" id="B4MD80">
    <property type="interactions" value="84"/>
</dbReference>
<evidence type="ECO:0000256" key="1">
    <source>
        <dbReference type="ARBA" id="ARBA00005486"/>
    </source>
</evidence>
<evidence type="ECO:0000259" key="3">
    <source>
        <dbReference type="PROSITE" id="PS51425"/>
    </source>
</evidence>
<dbReference type="InterPro" id="IPR056396">
    <property type="entry name" value="HEAT_SCC3-SA"/>
</dbReference>
<dbReference type="PANTHER" id="PTHR11199">
    <property type="entry name" value="STROMAL ANTIGEN"/>
    <property type="match status" value="1"/>
</dbReference>
<comment type="similarity">
    <text evidence="1">Belongs to the SCC3 family.</text>
</comment>
<dbReference type="GO" id="GO:0003682">
    <property type="term" value="F:chromatin binding"/>
    <property type="evidence" value="ECO:0007669"/>
    <property type="project" value="TreeGrafter"/>
</dbReference>
<dbReference type="eggNOG" id="KOG2011">
    <property type="taxonomic scope" value="Eukaryota"/>
</dbReference>
<dbReference type="SUPFAM" id="SSF48371">
    <property type="entry name" value="ARM repeat"/>
    <property type="match status" value="1"/>
</dbReference>
<dbReference type="EMBL" id="CH940660">
    <property type="protein sequence ID" value="KRF78148.1"/>
    <property type="molecule type" value="Genomic_DNA"/>
</dbReference>
<dbReference type="InterPro" id="IPR013721">
    <property type="entry name" value="STAG"/>
</dbReference>
<evidence type="ECO:0000313" key="4">
    <source>
        <dbReference type="EMBL" id="EDW58152.2"/>
    </source>
</evidence>
<dbReference type="GO" id="GO:0005634">
    <property type="term" value="C:nucleus"/>
    <property type="evidence" value="ECO:0007669"/>
    <property type="project" value="TreeGrafter"/>
</dbReference>
<feature type="region of interest" description="Disordered" evidence="2">
    <location>
        <begin position="22"/>
        <end position="42"/>
    </location>
</feature>
<evidence type="ECO:0000313" key="5">
    <source>
        <dbReference type="EMBL" id="KRF78148.1"/>
    </source>
</evidence>
<dbReference type="InterPro" id="IPR039662">
    <property type="entry name" value="Cohesin_Scc3/SA"/>
</dbReference>
<reference evidence="4 6" key="1">
    <citation type="journal article" date="2007" name="Nature">
        <title>Evolution of genes and genomes on the Drosophila phylogeny.</title>
        <authorList>
            <consortium name="Drosophila 12 Genomes Consortium"/>
            <person name="Clark A.G."/>
            <person name="Eisen M.B."/>
            <person name="Smith D.R."/>
            <person name="Bergman C.M."/>
            <person name="Oliver B."/>
            <person name="Markow T.A."/>
            <person name="Kaufman T.C."/>
            <person name="Kellis M."/>
            <person name="Gelbart W."/>
            <person name="Iyer V.N."/>
            <person name="Pollard D.A."/>
            <person name="Sackton T.B."/>
            <person name="Larracuente A.M."/>
            <person name="Singh N.D."/>
            <person name="Abad J.P."/>
            <person name="Abt D.N."/>
            <person name="Adryan B."/>
            <person name="Aguade M."/>
            <person name="Akashi H."/>
            <person name="Anderson W.W."/>
            <person name="Aquadro C.F."/>
            <person name="Ardell D.H."/>
            <person name="Arguello R."/>
            <person name="Artieri C.G."/>
            <person name="Barbash D.A."/>
            <person name="Barker D."/>
            <person name="Barsanti P."/>
            <person name="Batterham P."/>
            <person name="Batzoglou S."/>
            <person name="Begun D."/>
            <person name="Bhutkar A."/>
            <person name="Blanco E."/>
            <person name="Bosak S.A."/>
            <person name="Bradley R.K."/>
            <person name="Brand A.D."/>
            <person name="Brent M.R."/>
            <person name="Brooks A.N."/>
            <person name="Brown R.H."/>
            <person name="Butlin R.K."/>
            <person name="Caggese C."/>
            <person name="Calvi B.R."/>
            <person name="Bernardo de Carvalho A."/>
            <person name="Caspi A."/>
            <person name="Castrezana S."/>
            <person name="Celniker S.E."/>
            <person name="Chang J.L."/>
            <person name="Chapple C."/>
            <person name="Chatterji S."/>
            <person name="Chinwalla A."/>
            <person name="Civetta A."/>
            <person name="Clifton S.W."/>
            <person name="Comeron J.M."/>
            <person name="Costello J.C."/>
            <person name="Coyne J.A."/>
            <person name="Daub J."/>
            <person name="David R.G."/>
            <person name="Delcher A.L."/>
            <person name="Delehaunty K."/>
            <person name="Do C.B."/>
            <person name="Ebling H."/>
            <person name="Edwards K."/>
            <person name="Eickbush T."/>
            <person name="Evans J.D."/>
            <person name="Filipski A."/>
            <person name="Findeiss S."/>
            <person name="Freyhult E."/>
            <person name="Fulton L."/>
            <person name="Fulton R."/>
            <person name="Garcia A.C."/>
            <person name="Gardiner A."/>
            <person name="Garfield D.A."/>
            <person name="Garvin B.E."/>
            <person name="Gibson G."/>
            <person name="Gilbert D."/>
            <person name="Gnerre S."/>
            <person name="Godfrey J."/>
            <person name="Good R."/>
            <person name="Gotea V."/>
            <person name="Gravely B."/>
            <person name="Greenberg A.J."/>
            <person name="Griffiths-Jones S."/>
            <person name="Gross S."/>
            <person name="Guigo R."/>
            <person name="Gustafson E.A."/>
            <person name="Haerty W."/>
            <person name="Hahn M.W."/>
            <person name="Halligan D.L."/>
            <person name="Halpern A.L."/>
            <person name="Halter G.M."/>
            <person name="Han M.V."/>
            <person name="Heger A."/>
            <person name="Hillier L."/>
            <person name="Hinrichs A.S."/>
            <person name="Holmes I."/>
            <person name="Hoskins R.A."/>
            <person name="Hubisz M.J."/>
            <person name="Hultmark D."/>
            <person name="Huntley M.A."/>
            <person name="Jaffe D.B."/>
            <person name="Jagadeeshan S."/>
            <person name="Jeck W.R."/>
            <person name="Johnson J."/>
            <person name="Jones C.D."/>
            <person name="Jordan W.C."/>
            <person name="Karpen G.H."/>
            <person name="Kataoka E."/>
            <person name="Keightley P.D."/>
            <person name="Kheradpour P."/>
            <person name="Kirkness E.F."/>
            <person name="Koerich L.B."/>
            <person name="Kristiansen K."/>
            <person name="Kudrna D."/>
            <person name="Kulathinal R.J."/>
            <person name="Kumar S."/>
            <person name="Kwok R."/>
            <person name="Lander E."/>
            <person name="Langley C.H."/>
            <person name="Lapoint R."/>
            <person name="Lazzaro B.P."/>
            <person name="Lee S.J."/>
            <person name="Levesque L."/>
            <person name="Li R."/>
            <person name="Lin C.F."/>
            <person name="Lin M.F."/>
            <person name="Lindblad-Toh K."/>
            <person name="Llopart A."/>
            <person name="Long M."/>
            <person name="Low L."/>
            <person name="Lozovsky E."/>
            <person name="Lu J."/>
            <person name="Luo M."/>
            <person name="Machado C.A."/>
            <person name="Makalowski W."/>
            <person name="Marzo M."/>
            <person name="Matsuda M."/>
            <person name="Matzkin L."/>
            <person name="McAllister B."/>
            <person name="McBride C.S."/>
            <person name="McKernan B."/>
            <person name="McKernan K."/>
            <person name="Mendez-Lago M."/>
            <person name="Minx P."/>
            <person name="Mollenhauer M.U."/>
            <person name="Montooth K."/>
            <person name="Mount S.M."/>
            <person name="Mu X."/>
            <person name="Myers E."/>
            <person name="Negre B."/>
            <person name="Newfeld S."/>
            <person name="Nielsen R."/>
            <person name="Noor M.A."/>
            <person name="O'Grady P."/>
            <person name="Pachter L."/>
            <person name="Papaceit M."/>
            <person name="Parisi M.J."/>
            <person name="Parisi M."/>
            <person name="Parts L."/>
            <person name="Pedersen J.S."/>
            <person name="Pesole G."/>
            <person name="Phillippy A.M."/>
            <person name="Ponting C.P."/>
            <person name="Pop M."/>
            <person name="Porcelli D."/>
            <person name="Powell J.R."/>
            <person name="Prohaska S."/>
            <person name="Pruitt K."/>
            <person name="Puig M."/>
            <person name="Quesneville H."/>
            <person name="Ram K.R."/>
            <person name="Rand D."/>
            <person name="Rasmussen M.D."/>
            <person name="Reed L.K."/>
            <person name="Reenan R."/>
            <person name="Reily A."/>
            <person name="Remington K.A."/>
            <person name="Rieger T.T."/>
            <person name="Ritchie M.G."/>
            <person name="Robin C."/>
            <person name="Rogers Y.H."/>
            <person name="Rohde C."/>
            <person name="Rozas J."/>
            <person name="Rubenfield M.J."/>
            <person name="Ruiz A."/>
            <person name="Russo S."/>
            <person name="Salzberg S.L."/>
            <person name="Sanchez-Gracia A."/>
            <person name="Saranga D.J."/>
            <person name="Sato H."/>
            <person name="Schaeffer S.W."/>
            <person name="Schatz M.C."/>
            <person name="Schlenke T."/>
            <person name="Schwartz R."/>
            <person name="Segarra C."/>
            <person name="Singh R.S."/>
            <person name="Sirot L."/>
            <person name="Sirota M."/>
            <person name="Sisneros N.B."/>
            <person name="Smith C.D."/>
            <person name="Smith T.F."/>
            <person name="Spieth J."/>
            <person name="Stage D.E."/>
            <person name="Stark A."/>
            <person name="Stephan W."/>
            <person name="Strausberg R.L."/>
            <person name="Strempel S."/>
            <person name="Sturgill D."/>
            <person name="Sutton G."/>
            <person name="Sutton G.G."/>
            <person name="Tao W."/>
            <person name="Teichmann S."/>
            <person name="Tobari Y.N."/>
            <person name="Tomimura Y."/>
            <person name="Tsolas J.M."/>
            <person name="Valente V.L."/>
            <person name="Venter E."/>
            <person name="Venter J.C."/>
            <person name="Vicario S."/>
            <person name="Vieira F.G."/>
            <person name="Vilella A.J."/>
            <person name="Villasante A."/>
            <person name="Walenz B."/>
            <person name="Wang J."/>
            <person name="Wasserman M."/>
            <person name="Watts T."/>
            <person name="Wilson D."/>
            <person name="Wilson R.K."/>
            <person name="Wing R.A."/>
            <person name="Wolfner M.F."/>
            <person name="Wong A."/>
            <person name="Wong G.K."/>
            <person name="Wu C.I."/>
            <person name="Wu G."/>
            <person name="Yamamoto D."/>
            <person name="Yang H.P."/>
            <person name="Yang S.P."/>
            <person name="Yorke J.A."/>
            <person name="Yoshida K."/>
            <person name="Zdobnov E."/>
            <person name="Zhang P."/>
            <person name="Zhang Y."/>
            <person name="Zimin A.V."/>
            <person name="Baldwin J."/>
            <person name="Abdouelleil A."/>
            <person name="Abdulkadir J."/>
            <person name="Abebe A."/>
            <person name="Abera B."/>
            <person name="Abreu J."/>
            <person name="Acer S.C."/>
            <person name="Aftuck L."/>
            <person name="Alexander A."/>
            <person name="An P."/>
            <person name="Anderson E."/>
            <person name="Anderson S."/>
            <person name="Arachi H."/>
            <person name="Azer M."/>
            <person name="Bachantsang P."/>
            <person name="Barry A."/>
            <person name="Bayul T."/>
            <person name="Berlin A."/>
            <person name="Bessette D."/>
            <person name="Bloom T."/>
            <person name="Blye J."/>
            <person name="Boguslavskiy L."/>
            <person name="Bonnet C."/>
            <person name="Boukhgalter B."/>
            <person name="Bourzgui I."/>
            <person name="Brown A."/>
            <person name="Cahill P."/>
            <person name="Channer S."/>
            <person name="Cheshatsang Y."/>
            <person name="Chuda L."/>
            <person name="Citroen M."/>
            <person name="Collymore A."/>
            <person name="Cooke P."/>
            <person name="Costello M."/>
            <person name="D'Aco K."/>
            <person name="Daza R."/>
            <person name="De Haan G."/>
            <person name="DeGray S."/>
            <person name="DeMaso C."/>
            <person name="Dhargay N."/>
            <person name="Dooley K."/>
            <person name="Dooley E."/>
            <person name="Doricent M."/>
            <person name="Dorje P."/>
            <person name="Dorjee K."/>
            <person name="Dupes A."/>
            <person name="Elong R."/>
            <person name="Falk J."/>
            <person name="Farina A."/>
            <person name="Faro S."/>
            <person name="Ferguson D."/>
            <person name="Fisher S."/>
            <person name="Foley C.D."/>
            <person name="Franke A."/>
            <person name="Friedrich D."/>
            <person name="Gadbois L."/>
            <person name="Gearin G."/>
            <person name="Gearin C.R."/>
            <person name="Giannoukos G."/>
            <person name="Goode T."/>
            <person name="Graham J."/>
            <person name="Grandbois E."/>
            <person name="Grewal S."/>
            <person name="Gyaltsen K."/>
            <person name="Hafez N."/>
            <person name="Hagos B."/>
            <person name="Hall J."/>
            <person name="Henson C."/>
            <person name="Hollinger A."/>
            <person name="Honan T."/>
            <person name="Huard M.D."/>
            <person name="Hughes L."/>
            <person name="Hurhula B."/>
            <person name="Husby M.E."/>
            <person name="Kamat A."/>
            <person name="Kanga B."/>
            <person name="Kashin S."/>
            <person name="Khazanovich D."/>
            <person name="Kisner P."/>
            <person name="Lance K."/>
            <person name="Lara M."/>
            <person name="Lee W."/>
            <person name="Lennon N."/>
            <person name="Letendre F."/>
            <person name="LeVine R."/>
            <person name="Lipovsky A."/>
            <person name="Liu X."/>
            <person name="Liu J."/>
            <person name="Liu S."/>
            <person name="Lokyitsang T."/>
            <person name="Lokyitsang Y."/>
            <person name="Lubonja R."/>
            <person name="Lui A."/>
            <person name="MacDonald P."/>
            <person name="Magnisalis V."/>
            <person name="Maru K."/>
            <person name="Matthews C."/>
            <person name="McCusker W."/>
            <person name="McDonough S."/>
            <person name="Mehta T."/>
            <person name="Meldrim J."/>
            <person name="Meneus L."/>
            <person name="Mihai O."/>
            <person name="Mihalev A."/>
            <person name="Mihova T."/>
            <person name="Mittelman R."/>
            <person name="Mlenga V."/>
            <person name="Montmayeur A."/>
            <person name="Mulrain L."/>
            <person name="Navidi A."/>
            <person name="Naylor J."/>
            <person name="Negash T."/>
            <person name="Nguyen T."/>
            <person name="Nguyen N."/>
            <person name="Nicol R."/>
            <person name="Norbu C."/>
            <person name="Norbu N."/>
            <person name="Novod N."/>
            <person name="O'Neill B."/>
            <person name="Osman S."/>
            <person name="Markiewicz E."/>
            <person name="Oyono O.L."/>
            <person name="Patti C."/>
            <person name="Phunkhang P."/>
            <person name="Pierre F."/>
            <person name="Priest M."/>
            <person name="Raghuraman S."/>
            <person name="Rege F."/>
            <person name="Reyes R."/>
            <person name="Rise C."/>
            <person name="Rogov P."/>
            <person name="Ross K."/>
            <person name="Ryan E."/>
            <person name="Settipalli S."/>
            <person name="Shea T."/>
            <person name="Sherpa N."/>
            <person name="Shi L."/>
            <person name="Shih D."/>
            <person name="Sparrow T."/>
            <person name="Spaulding J."/>
            <person name="Stalker J."/>
            <person name="Stange-Thomann N."/>
            <person name="Stavropoulos S."/>
            <person name="Stone C."/>
            <person name="Strader C."/>
            <person name="Tesfaye S."/>
            <person name="Thomson T."/>
            <person name="Thoulutsang Y."/>
            <person name="Thoulutsang D."/>
            <person name="Topham K."/>
            <person name="Topping I."/>
            <person name="Tsamla T."/>
            <person name="Vassiliev H."/>
            <person name="Vo A."/>
            <person name="Wangchuk T."/>
            <person name="Wangdi T."/>
            <person name="Weiand M."/>
            <person name="Wilkinson J."/>
            <person name="Wilson A."/>
            <person name="Yadav S."/>
            <person name="Young G."/>
            <person name="Yu Q."/>
            <person name="Zembek L."/>
            <person name="Zhong D."/>
            <person name="Zimmer A."/>
            <person name="Zwirko Z."/>
            <person name="Jaffe D.B."/>
            <person name="Alvarez P."/>
            <person name="Brockman W."/>
            <person name="Butler J."/>
            <person name="Chin C."/>
            <person name="Gnerre S."/>
            <person name="Grabherr M."/>
            <person name="Kleber M."/>
            <person name="Mauceli E."/>
            <person name="MacCallum I."/>
        </authorList>
    </citation>
    <scope>NUCLEOTIDE SEQUENCE [LARGE SCALE GENOMIC DNA]</scope>
    <source>
        <strain evidence="4">TSC#15010-1051.87</strain>
        <strain evidence="6">Tucson 15010-1051.87</strain>
    </source>
</reference>
<dbReference type="SMR" id="B4MD80"/>
<dbReference type="InterPro" id="IPR020839">
    <property type="entry name" value="SCD"/>
</dbReference>
<reference evidence="4" key="3">
    <citation type="submission" date="2008-06" db="EMBL/GenBank/DDBJ databases">
        <authorList>
            <consortium name="FlyBase"/>
        </authorList>
    </citation>
    <scope>NUCLEOTIDE SEQUENCE</scope>
    <source>
        <strain evidence="4">TSC#15010-1051.87</strain>
    </source>
</reference>
<dbReference type="PROSITE" id="PS51425">
    <property type="entry name" value="SCD"/>
    <property type="match status" value="1"/>
</dbReference>
<accession>B4MD80</accession>
<dbReference type="Pfam" id="PF08514">
    <property type="entry name" value="STAG"/>
    <property type="match status" value="1"/>
</dbReference>
<dbReference type="InterPro" id="IPR016024">
    <property type="entry name" value="ARM-type_fold"/>
</dbReference>
<dbReference type="Pfam" id="PF21581">
    <property type="entry name" value="SCD"/>
    <property type="match status" value="1"/>
</dbReference>
<dbReference type="GO" id="GO:0008278">
    <property type="term" value="C:cohesin complex"/>
    <property type="evidence" value="ECO:0007669"/>
    <property type="project" value="TreeGrafter"/>
</dbReference>
<dbReference type="GO" id="GO:0000785">
    <property type="term" value="C:chromatin"/>
    <property type="evidence" value="ECO:0007669"/>
    <property type="project" value="TreeGrafter"/>
</dbReference>
<dbReference type="GO" id="GO:0007062">
    <property type="term" value="P:sister chromatid cohesion"/>
    <property type="evidence" value="ECO:0007669"/>
    <property type="project" value="UniProtKB-ARBA"/>
</dbReference>
<name>B4MD80_DROVI</name>
<dbReference type="Pfam" id="PF24571">
    <property type="entry name" value="HEAT_SCC3-SA"/>
    <property type="match status" value="1"/>
</dbReference>
<dbReference type="EMBL" id="CH940660">
    <property type="protein sequence ID" value="EDW58152.2"/>
    <property type="molecule type" value="Genomic_DNA"/>
</dbReference>
<gene>
    <name evidence="4" type="primary">Dvir\GJ15379</name>
    <name evidence="4" type="ORF">Dvir_GJ15379</name>
</gene>
<reference evidence="4" key="2">
    <citation type="journal article" date="2008" name="Bioinformatics">
        <title>Assembly reconciliation.</title>
        <authorList>
            <person name="Zimin A.V."/>
            <person name="Smith D.R."/>
            <person name="Sutton G."/>
            <person name="Yorke J.A."/>
        </authorList>
    </citation>
    <scope>NUCLEOTIDE SEQUENCE</scope>
    <source>
        <strain evidence="4">TSC#15010-1051.87</strain>
    </source>
</reference>
<organism evidence="4 6">
    <name type="scientific">Drosophila virilis</name>
    <name type="common">Fruit fly</name>
    <dbReference type="NCBI Taxonomy" id="7244"/>
    <lineage>
        <taxon>Eukaryota</taxon>
        <taxon>Metazoa</taxon>
        <taxon>Ecdysozoa</taxon>
        <taxon>Arthropoda</taxon>
        <taxon>Hexapoda</taxon>
        <taxon>Insecta</taxon>
        <taxon>Pterygota</taxon>
        <taxon>Neoptera</taxon>
        <taxon>Endopterygota</taxon>
        <taxon>Diptera</taxon>
        <taxon>Brachycera</taxon>
        <taxon>Muscomorpha</taxon>
        <taxon>Ephydroidea</taxon>
        <taxon>Drosophilidae</taxon>
        <taxon>Drosophila</taxon>
    </lineage>
</organism>